<organism evidence="7 8">
    <name type="scientific">Phakopsora pachyrhizi</name>
    <name type="common">Asian soybean rust disease fungus</name>
    <dbReference type="NCBI Taxonomy" id="170000"/>
    <lineage>
        <taxon>Eukaryota</taxon>
        <taxon>Fungi</taxon>
        <taxon>Dikarya</taxon>
        <taxon>Basidiomycota</taxon>
        <taxon>Pucciniomycotina</taxon>
        <taxon>Pucciniomycetes</taxon>
        <taxon>Pucciniales</taxon>
        <taxon>Phakopsoraceae</taxon>
        <taxon>Phakopsora</taxon>
    </lineage>
</organism>
<evidence type="ECO:0000256" key="1">
    <source>
        <dbReference type="ARBA" id="ARBA00004922"/>
    </source>
</evidence>
<keyword evidence="4 5" id="KW-0808">Transferase</keyword>
<evidence type="ECO:0000256" key="4">
    <source>
        <dbReference type="ARBA" id="ARBA00022679"/>
    </source>
</evidence>
<evidence type="ECO:0000256" key="3">
    <source>
        <dbReference type="ARBA" id="ARBA00022676"/>
    </source>
</evidence>
<dbReference type="InterPro" id="IPR038577">
    <property type="entry name" value="GT10-like_C_sf"/>
</dbReference>
<keyword evidence="8" id="KW-1185">Reference proteome</keyword>
<proteinExistence type="inferred from homology"/>
<comment type="pathway">
    <text evidence="1">Protein modification; protein glycosylation.</text>
</comment>
<dbReference type="GO" id="GO:0008417">
    <property type="term" value="F:fucosyltransferase activity"/>
    <property type="evidence" value="ECO:0007669"/>
    <property type="project" value="InterPro"/>
</dbReference>
<evidence type="ECO:0000313" key="8">
    <source>
        <dbReference type="Proteomes" id="UP001153365"/>
    </source>
</evidence>
<protein>
    <recommendedName>
        <fullName evidence="5">Fucosyltransferase</fullName>
        <ecNumber evidence="5">2.4.1.-</ecNumber>
    </recommendedName>
</protein>
<evidence type="ECO:0000256" key="2">
    <source>
        <dbReference type="ARBA" id="ARBA00008919"/>
    </source>
</evidence>
<dbReference type="EC" id="2.4.1.-" evidence="5"/>
<comment type="caution">
    <text evidence="7">The sequence shown here is derived from an EMBL/GenBank/DDBJ whole genome shotgun (WGS) entry which is preliminary data.</text>
</comment>
<comment type="similarity">
    <text evidence="2 5">Belongs to the glycosyltransferase 10 family.</text>
</comment>
<dbReference type="PANTHER" id="PTHR11929:SF220">
    <property type="entry name" value="FUCOSYLTRANSFERASE"/>
    <property type="match status" value="1"/>
</dbReference>
<sequence length="360" mass="41432">MINSYSEAVPPLLIYDVSGSRSGPGTCDSQTSFLFINNRSMADVVVWPNPASNYKDFAAAEARSSTPWQLNAFWSLESSEYYEQVKDARQLLRKGSEKAFDLEMTYLTTSDIPMPYAYSFINFFKPKIDYEQKRQDKIAAAFISNCSPMNNRKEVLAELIELLPGKIDSFGSCIQNANTTEVLEKLNLLEEGKKLSMWEEKTKIIERYKFTIAFENSNDEDYVTEKVCLSLEAGSPPIHLGLTSDQLEKFKPSPNAAINVADFPDVKSLAKRLEEISKNREEYESMLDWKNMPLSGDFGKIVRWGKESEWCRLAKLLRKTWSNPNAFNKQRYENFYLRRKLKPIQSFNLSAPMFHTKPHF</sequence>
<evidence type="ECO:0000256" key="5">
    <source>
        <dbReference type="RuleBase" id="RU003832"/>
    </source>
</evidence>
<name>A0AAV0BVP1_PHAPC</name>
<dbReference type="GO" id="GO:0032580">
    <property type="term" value="C:Golgi cisterna membrane"/>
    <property type="evidence" value="ECO:0007669"/>
    <property type="project" value="UniProtKB-SubCell"/>
</dbReference>
<dbReference type="Pfam" id="PF00852">
    <property type="entry name" value="Glyco_transf_10"/>
    <property type="match status" value="1"/>
</dbReference>
<evidence type="ECO:0000313" key="7">
    <source>
        <dbReference type="EMBL" id="CAH7689675.1"/>
    </source>
</evidence>
<dbReference type="InterPro" id="IPR055270">
    <property type="entry name" value="Glyco_tran_10_C"/>
</dbReference>
<keyword evidence="5" id="KW-0812">Transmembrane</keyword>
<dbReference type="Proteomes" id="UP001153365">
    <property type="component" value="Unassembled WGS sequence"/>
</dbReference>
<dbReference type="SUPFAM" id="SSF53756">
    <property type="entry name" value="UDP-Glycosyltransferase/glycogen phosphorylase"/>
    <property type="match status" value="1"/>
</dbReference>
<comment type="subcellular location">
    <subcellularLocation>
        <location evidence="5">Golgi apparatus</location>
        <location evidence="5">Golgi stack membrane</location>
        <topology evidence="5">Single-pass type II membrane protein</topology>
    </subcellularLocation>
</comment>
<accession>A0AAV0BVP1</accession>
<keyword evidence="3 5" id="KW-0328">Glycosyltransferase</keyword>
<dbReference type="Gene3D" id="3.40.50.11660">
    <property type="entry name" value="Glycosyl transferase family 10, C-terminal domain"/>
    <property type="match status" value="1"/>
</dbReference>
<dbReference type="PANTHER" id="PTHR11929">
    <property type="entry name" value="ALPHA- 1,3 -FUCOSYLTRANSFERASE"/>
    <property type="match status" value="1"/>
</dbReference>
<dbReference type="EMBL" id="CALTRL010006112">
    <property type="protein sequence ID" value="CAH7689675.1"/>
    <property type="molecule type" value="Genomic_DNA"/>
</dbReference>
<evidence type="ECO:0000259" key="6">
    <source>
        <dbReference type="Pfam" id="PF00852"/>
    </source>
</evidence>
<dbReference type="AlphaFoldDB" id="A0AAV0BVP1"/>
<feature type="domain" description="Fucosyltransferase C-terminal" evidence="6">
    <location>
        <begin position="134"/>
        <end position="323"/>
    </location>
</feature>
<keyword evidence="5" id="KW-0333">Golgi apparatus</keyword>
<keyword evidence="5" id="KW-0472">Membrane</keyword>
<gene>
    <name evidence="7" type="ORF">PPACK8108_LOCUS24806</name>
</gene>
<reference evidence="7" key="1">
    <citation type="submission" date="2022-06" db="EMBL/GenBank/DDBJ databases">
        <authorList>
            <consortium name="SYNGENTA / RWTH Aachen University"/>
        </authorList>
    </citation>
    <scope>NUCLEOTIDE SEQUENCE</scope>
</reference>
<dbReference type="InterPro" id="IPR001503">
    <property type="entry name" value="Glyco_trans_10"/>
</dbReference>